<accession>A0ABM8UDX5</accession>
<keyword evidence="7" id="KW-1185">Reference proteome</keyword>
<gene>
    <name evidence="6" type="ORF">LYB30171_00798</name>
</gene>
<evidence type="ECO:0000256" key="1">
    <source>
        <dbReference type="ARBA" id="ARBA00005495"/>
    </source>
</evidence>
<sequence length="92" mass="10324">MFQEQQVNFTGAHPKLYASSEQAQRGFCETCGTPISFSAAYIPGLIDLTIGSMDQPDTITPQFHYWHSKHLAWAEFADTLPRHPEFPPLAEA</sequence>
<feature type="domain" description="CENP-V/GFA" evidence="5">
    <location>
        <begin position="2"/>
        <end position="68"/>
    </location>
</feature>
<name>A0ABM8UDX5_9GAMM</name>
<keyword evidence="3" id="KW-0862">Zinc</keyword>
<dbReference type="PANTHER" id="PTHR33337:SF40">
    <property type="entry name" value="CENP-V_GFA DOMAIN-CONTAINING PROTEIN-RELATED"/>
    <property type="match status" value="1"/>
</dbReference>
<dbReference type="InterPro" id="IPR011057">
    <property type="entry name" value="Mss4-like_sf"/>
</dbReference>
<dbReference type="SUPFAM" id="SSF51316">
    <property type="entry name" value="Mss4-like"/>
    <property type="match status" value="1"/>
</dbReference>
<organism evidence="6 7">
    <name type="scientific">Novilysobacter luteus</name>
    <dbReference type="NCBI Taxonomy" id="2822368"/>
    <lineage>
        <taxon>Bacteria</taxon>
        <taxon>Pseudomonadati</taxon>
        <taxon>Pseudomonadota</taxon>
        <taxon>Gammaproteobacteria</taxon>
        <taxon>Lysobacterales</taxon>
        <taxon>Lysobacteraceae</taxon>
        <taxon>Novilysobacter</taxon>
    </lineage>
</organism>
<evidence type="ECO:0000256" key="3">
    <source>
        <dbReference type="ARBA" id="ARBA00022833"/>
    </source>
</evidence>
<dbReference type="Pfam" id="PF04828">
    <property type="entry name" value="GFA"/>
    <property type="match status" value="1"/>
</dbReference>
<evidence type="ECO:0000256" key="4">
    <source>
        <dbReference type="ARBA" id="ARBA00023239"/>
    </source>
</evidence>
<comment type="similarity">
    <text evidence="1">Belongs to the Gfa family.</text>
</comment>
<dbReference type="Gene3D" id="3.90.1590.10">
    <property type="entry name" value="glutathione-dependent formaldehyde- activating enzyme (gfa)"/>
    <property type="match status" value="1"/>
</dbReference>
<dbReference type="InterPro" id="IPR006913">
    <property type="entry name" value="CENP-V/GFA"/>
</dbReference>
<proteinExistence type="inferred from homology"/>
<evidence type="ECO:0000313" key="6">
    <source>
        <dbReference type="EMBL" id="CAG4970748.1"/>
    </source>
</evidence>
<keyword evidence="2" id="KW-0479">Metal-binding</keyword>
<dbReference type="EMBL" id="OU015430">
    <property type="protein sequence ID" value="CAG4970748.1"/>
    <property type="molecule type" value="Genomic_DNA"/>
</dbReference>
<evidence type="ECO:0000256" key="2">
    <source>
        <dbReference type="ARBA" id="ARBA00022723"/>
    </source>
</evidence>
<keyword evidence="4" id="KW-0456">Lyase</keyword>
<protein>
    <recommendedName>
        <fullName evidence="5">CENP-V/GFA domain-containing protein</fullName>
    </recommendedName>
</protein>
<dbReference type="Proteomes" id="UP000680116">
    <property type="component" value="Chromosome"/>
</dbReference>
<evidence type="ECO:0000259" key="5">
    <source>
        <dbReference type="Pfam" id="PF04828"/>
    </source>
</evidence>
<reference evidence="6 7" key="1">
    <citation type="submission" date="2021-04" db="EMBL/GenBank/DDBJ databases">
        <authorList>
            <person name="Rodrigo-Torres L."/>
            <person name="Arahal R. D."/>
            <person name="Lucena T."/>
        </authorList>
    </citation>
    <scope>NUCLEOTIDE SEQUENCE [LARGE SCALE GENOMIC DNA]</scope>
    <source>
        <strain evidence="6 7">CECT 30171</strain>
    </source>
</reference>
<evidence type="ECO:0000313" key="7">
    <source>
        <dbReference type="Proteomes" id="UP000680116"/>
    </source>
</evidence>
<dbReference type="PANTHER" id="PTHR33337">
    <property type="entry name" value="GFA DOMAIN-CONTAINING PROTEIN"/>
    <property type="match status" value="1"/>
</dbReference>